<dbReference type="AlphaFoldDB" id="A0A0A1VPG6"/>
<name>A0A0A1VPG6_MICAE</name>
<gene>
    <name evidence="1" type="ORF">N44_02348</name>
</gene>
<organism evidence="1 2">
    <name type="scientific">Microcystis aeruginosa NIES-44</name>
    <dbReference type="NCBI Taxonomy" id="449439"/>
    <lineage>
        <taxon>Bacteria</taxon>
        <taxon>Bacillati</taxon>
        <taxon>Cyanobacteriota</taxon>
        <taxon>Cyanophyceae</taxon>
        <taxon>Oscillatoriophycideae</taxon>
        <taxon>Chroococcales</taxon>
        <taxon>Microcystaceae</taxon>
        <taxon>Microcystis</taxon>
    </lineage>
</organism>
<dbReference type="SUPFAM" id="SSF52540">
    <property type="entry name" value="P-loop containing nucleoside triphosphate hydrolases"/>
    <property type="match status" value="1"/>
</dbReference>
<proteinExistence type="predicted"/>
<dbReference type="PANTHER" id="PTHR36451">
    <property type="entry name" value="PAPS-DEPENDENT SULFOTRANSFERASE STF3"/>
    <property type="match status" value="1"/>
</dbReference>
<reference evidence="2" key="1">
    <citation type="journal article" date="2015" name="Genome">
        <title>Whole Genome Sequence of the Non-Microcystin-Producing Microcystis aeruginosa Strain NIES-44.</title>
        <authorList>
            <person name="Okano K."/>
            <person name="Miyata N."/>
            <person name="Ozaki Y."/>
        </authorList>
    </citation>
    <scope>NUCLEOTIDE SEQUENCE [LARGE SCALE GENOMIC DNA]</scope>
    <source>
        <strain evidence="2">NIES-44</strain>
    </source>
</reference>
<dbReference type="InterPro" id="IPR052736">
    <property type="entry name" value="Stf3_sulfotransferase"/>
</dbReference>
<dbReference type="RefSeq" id="WP_045356786.1">
    <property type="nucleotide sequence ID" value="NZ_BBPA01000007.1"/>
</dbReference>
<dbReference type="Proteomes" id="UP000030321">
    <property type="component" value="Unassembled WGS sequence"/>
</dbReference>
<dbReference type="PANTHER" id="PTHR36451:SF1">
    <property type="entry name" value="OMEGA-HYDROXY-BETA-DIHYDROMENAQUINONE-9 SULFOTRANSFERASE STF3"/>
    <property type="match status" value="1"/>
</dbReference>
<dbReference type="Gene3D" id="3.40.50.300">
    <property type="entry name" value="P-loop containing nucleotide triphosphate hydrolases"/>
    <property type="match status" value="1"/>
</dbReference>
<comment type="caution">
    <text evidence="1">The sequence shown here is derived from an EMBL/GenBank/DDBJ whole genome shotgun (WGS) entry which is preliminary data.</text>
</comment>
<sequence length="379" mass="44359">MEPKNQNSKTYKPLPITGISLIHWIKLILRNGGIDLKYLPKALYVSAQSIKNTPLILKERVEFDKEVENVQLENSPVFIIGHCRSGTSYLHHLIGQDTNWGYITKAQVLVGGSEFFLGSPQKVENWASRVYPTPRKTDSLVLHADDPAEEEIALVNSSLSSFYEGFYFPKKIKFIFQKCVLFQGDESEKTAWKNDYKRMLSRIHLSVGGKRLLIKNPLNGGRIKLLLDLFPDAKFIHILRNPYDVYASTVKLYQIIVPEWTFQTINEAEMKENILFFYQELMNRYFLDKNLIPPENLVEIKYENFIGNEIETLSQIYQQFNLPGFAEAKPRFAHFIEEETKRHKEYKERDNRSKKKLDQETMVKLEKAWKPIIDKWNQM</sequence>
<accession>A0A0A1VPG6</accession>
<dbReference type="EMBL" id="BBPA01000007">
    <property type="protein sequence ID" value="GAL91635.1"/>
    <property type="molecule type" value="Genomic_DNA"/>
</dbReference>
<protein>
    <recommendedName>
        <fullName evidence="3">Sulfotransferase</fullName>
    </recommendedName>
</protein>
<evidence type="ECO:0000313" key="1">
    <source>
        <dbReference type="EMBL" id="GAL91635.1"/>
    </source>
</evidence>
<evidence type="ECO:0000313" key="2">
    <source>
        <dbReference type="Proteomes" id="UP000030321"/>
    </source>
</evidence>
<evidence type="ECO:0008006" key="3">
    <source>
        <dbReference type="Google" id="ProtNLM"/>
    </source>
</evidence>
<dbReference type="Pfam" id="PF13469">
    <property type="entry name" value="Sulfotransfer_3"/>
    <property type="match status" value="1"/>
</dbReference>
<dbReference type="InterPro" id="IPR027417">
    <property type="entry name" value="P-loop_NTPase"/>
</dbReference>